<evidence type="ECO:0000313" key="4">
    <source>
        <dbReference type="Proteomes" id="UP000765509"/>
    </source>
</evidence>
<dbReference type="GO" id="GO:0005634">
    <property type="term" value="C:nucleus"/>
    <property type="evidence" value="ECO:0007669"/>
    <property type="project" value="UniProtKB-ARBA"/>
</dbReference>
<name>A0A9Q3FX72_9BASI</name>
<keyword evidence="1" id="KW-0694">RNA-binding</keyword>
<dbReference type="SUPFAM" id="SSF53098">
    <property type="entry name" value="Ribonuclease H-like"/>
    <property type="match status" value="1"/>
</dbReference>
<dbReference type="Proteomes" id="UP000765509">
    <property type="component" value="Unassembled WGS sequence"/>
</dbReference>
<dbReference type="PANTHER" id="PTHR11439">
    <property type="entry name" value="GAG-POL-RELATED RETROTRANSPOSON"/>
    <property type="match status" value="1"/>
</dbReference>
<feature type="domain" description="Integrase catalytic" evidence="2">
    <location>
        <begin position="1"/>
        <end position="104"/>
    </location>
</feature>
<dbReference type="InterPro" id="IPR036397">
    <property type="entry name" value="RNaseH_sf"/>
</dbReference>
<dbReference type="EMBL" id="AVOT02050491">
    <property type="protein sequence ID" value="MBW0545563.1"/>
    <property type="molecule type" value="Genomic_DNA"/>
</dbReference>
<evidence type="ECO:0000259" key="2">
    <source>
        <dbReference type="PROSITE" id="PS50994"/>
    </source>
</evidence>
<proteinExistence type="predicted"/>
<evidence type="ECO:0000256" key="1">
    <source>
        <dbReference type="ARBA" id="ARBA00022884"/>
    </source>
</evidence>
<dbReference type="Pfam" id="PF07727">
    <property type="entry name" value="RVT_2"/>
    <property type="match status" value="1"/>
</dbReference>
<dbReference type="InterPro" id="IPR013103">
    <property type="entry name" value="RVT_2"/>
</dbReference>
<dbReference type="GO" id="GO:0015074">
    <property type="term" value="P:DNA integration"/>
    <property type="evidence" value="ECO:0007669"/>
    <property type="project" value="InterPro"/>
</dbReference>
<dbReference type="PANTHER" id="PTHR11439:SF483">
    <property type="entry name" value="PEPTIDE SYNTHASE GLIP-LIKE, PUTATIVE (AFU_ORTHOLOGUE AFUA_3G12920)-RELATED"/>
    <property type="match status" value="1"/>
</dbReference>
<dbReference type="CDD" id="cd09272">
    <property type="entry name" value="RNase_HI_RT_Ty1"/>
    <property type="match status" value="1"/>
</dbReference>
<dbReference type="PROSITE" id="PS50994">
    <property type="entry name" value="INTEGRASE"/>
    <property type="match status" value="1"/>
</dbReference>
<dbReference type="Gene3D" id="3.30.420.10">
    <property type="entry name" value="Ribonuclease H-like superfamily/Ribonuclease H"/>
    <property type="match status" value="1"/>
</dbReference>
<evidence type="ECO:0000313" key="3">
    <source>
        <dbReference type="EMBL" id="MBW0545563.1"/>
    </source>
</evidence>
<dbReference type="AlphaFoldDB" id="A0A9Q3FX72"/>
<reference evidence="3" key="1">
    <citation type="submission" date="2021-03" db="EMBL/GenBank/DDBJ databases">
        <title>Draft genome sequence of rust myrtle Austropuccinia psidii MF-1, a brazilian biotype.</title>
        <authorList>
            <person name="Quecine M.C."/>
            <person name="Pachon D.M.R."/>
            <person name="Bonatelli M.L."/>
            <person name="Correr F.H."/>
            <person name="Franceschini L.M."/>
            <person name="Leite T.F."/>
            <person name="Margarido G.R.A."/>
            <person name="Almeida C.A."/>
            <person name="Ferrarezi J.A."/>
            <person name="Labate C.A."/>
        </authorList>
    </citation>
    <scope>NUCLEOTIDE SEQUENCE</scope>
    <source>
        <strain evidence="3">MF-1</strain>
    </source>
</reference>
<protein>
    <recommendedName>
        <fullName evidence="2">Integrase catalytic domain-containing protein</fullName>
    </recommendedName>
</protein>
<comment type="caution">
    <text evidence="3">The sequence shown here is derived from an EMBL/GenBank/DDBJ whole genome shotgun (WGS) entry which is preliminary data.</text>
</comment>
<organism evidence="3 4">
    <name type="scientific">Austropuccinia psidii MF-1</name>
    <dbReference type="NCBI Taxonomy" id="1389203"/>
    <lineage>
        <taxon>Eukaryota</taxon>
        <taxon>Fungi</taxon>
        <taxon>Dikarya</taxon>
        <taxon>Basidiomycota</taxon>
        <taxon>Pucciniomycotina</taxon>
        <taxon>Pucciniomycetes</taxon>
        <taxon>Pucciniales</taxon>
        <taxon>Sphaerophragmiaceae</taxon>
        <taxon>Austropuccinia</taxon>
    </lineage>
</organism>
<gene>
    <name evidence="3" type="ORF">O181_085278</name>
</gene>
<dbReference type="GO" id="GO:0003723">
    <property type="term" value="F:RNA binding"/>
    <property type="evidence" value="ECO:0007669"/>
    <property type="project" value="UniProtKB-KW"/>
</dbReference>
<sequence length="722" mass="81833">MGPLKVDSQGFWYLFTIRDHALTFRIVYPLKSKSDAPNAIMVRIAHLLVQLGAMPRELRTDNAWEFVLANFTTTLEKMGIGFYPSLPYSPQENGEAKRLNHTYRPPSVASLYPFGTKAIVHVLAIHQKHKLAMQGIEWRLLKPLLASGGWLLWNRVDYRMIHSESVIFPRFQTANTTNAPPSKGSLPHVLNAMRLRDVPTEIIFRGEKEAIDSLILAKDISTPEHLGQSMSGLHRQQWEQACFDELEQMQKREVWHVVDKEPGMKTIGHWLVFDTKLDKDGNVRKLKACLVTCGDRQRPGVDCTEMYAHTASLMSLRLLLATACLWQWKVSSFNVSGAYLYSLVEETVFMEPPTHFIPSTKGKVLRLRKALYGMRQAGHCWWQHLLGVLENLGFTSCKVDQLLYIFRKCGTIVAIWIHIDSGMVTSNFPAAIVEFQKVLCNNFEIKWPNTVRSIVGLECTFGEGEVTIVQSRLTEDILRAYPRVVVHHDCPLSPLPDTTVTDKGVVMDATPFSSVVGSLAYLVSRCCPDLAFAVNYLARHSMAPTVAHWEMLDCVVGYLLKTQKSGIVLRLGILLLNMWDDELEQSQSGLMLKLGDAPIMWESKWQSMVALSTCAAEYITLSDSAQHLVWAISQLTQLVGNFKKTIFCNNQAALQVLIDNLSWKRMRYLDRAFFVVNDMICKHGIMVKWVKTQEMQADALTKRLLGPSLFQAVSFLRIMGNR</sequence>
<accession>A0A9Q3FX72</accession>
<dbReference type="InterPro" id="IPR001584">
    <property type="entry name" value="Integrase_cat-core"/>
</dbReference>
<keyword evidence="4" id="KW-1185">Reference proteome</keyword>
<dbReference type="InterPro" id="IPR012337">
    <property type="entry name" value="RNaseH-like_sf"/>
</dbReference>